<keyword evidence="1" id="KW-0533">Nickel</keyword>
<name>A0A7V0MY44_UNCAE</name>
<evidence type="ECO:0000313" key="3">
    <source>
        <dbReference type="EMBL" id="HDN84140.1"/>
    </source>
</evidence>
<evidence type="ECO:0000256" key="2">
    <source>
        <dbReference type="SAM" id="Coils"/>
    </source>
</evidence>
<dbReference type="Gene3D" id="3.30.70.1380">
    <property type="entry name" value="Transcriptional regulatory protein pf0864 domain like"/>
    <property type="match status" value="1"/>
</dbReference>
<evidence type="ECO:0000256" key="1">
    <source>
        <dbReference type="ARBA" id="ARBA00022596"/>
    </source>
</evidence>
<gene>
    <name evidence="3" type="primary">larC</name>
    <name evidence="3" type="ORF">ENG47_00095</name>
</gene>
<dbReference type="Pfam" id="PF01969">
    <property type="entry name" value="Ni_insertion"/>
    <property type="match status" value="1"/>
</dbReference>
<reference evidence="3" key="1">
    <citation type="journal article" date="2020" name="mSystems">
        <title>Genome- and Community-Level Interaction Insights into Carbon Utilization and Element Cycling Functions of Hydrothermarchaeota in Hydrothermal Sediment.</title>
        <authorList>
            <person name="Zhou Z."/>
            <person name="Liu Y."/>
            <person name="Xu W."/>
            <person name="Pan J."/>
            <person name="Luo Z.H."/>
            <person name="Li M."/>
        </authorList>
    </citation>
    <scope>NUCLEOTIDE SEQUENCE [LARGE SCALE GENOMIC DNA]</scope>
    <source>
        <strain evidence="3">HyVt-219</strain>
    </source>
</reference>
<dbReference type="AlphaFoldDB" id="A0A7V0MY44"/>
<organism evidence="3">
    <name type="scientific">Aerophobetes bacterium</name>
    <dbReference type="NCBI Taxonomy" id="2030807"/>
    <lineage>
        <taxon>Bacteria</taxon>
        <taxon>Candidatus Aerophobota</taxon>
    </lineage>
</organism>
<dbReference type="Gene3D" id="3.10.20.300">
    <property type="entry name" value="mk0293 like domain"/>
    <property type="match status" value="1"/>
</dbReference>
<sequence length="310" mass="34392">MSQKLKEKSKSIFLTLAKAEAYIHQEDINSVHLHELGSIDTLIDIVGSVVGLDKMGIEEVYSSEINVGEGFVKTAHGYLPVPAPATAHILKGVPVYSSGVKAELTTPTGAAILTGFSSGYGSLPLMKLEVIGYGAGEKDLPSPNLLRVLIGEKSIQSEQEDWVSVLETNIDDMNPEFYDYLIDFLLKKGALDVFLTPIQMKKSRPGMLLSVICYEKKQKEIIDTIFSETSTFGIRISRLRREKLKREIKNLKTSLGNIRVKLGILDGKIVSVSPEYEDCKKIALERKIPLKRVYELVKMEAGSLITKRYA</sequence>
<comment type="caution">
    <text evidence="3">The sequence shown here is derived from an EMBL/GenBank/DDBJ whole genome shotgun (WGS) entry which is preliminary data.</text>
</comment>
<feature type="coiled-coil region" evidence="2">
    <location>
        <begin position="234"/>
        <end position="261"/>
    </location>
</feature>
<proteinExistence type="predicted"/>
<dbReference type="PANTHER" id="PTHR36566:SF1">
    <property type="entry name" value="PYRIDINIUM-3,5-BISTHIOCARBOXYLIC ACID MONONUCLEOTIDE NICKEL INSERTION PROTEIN"/>
    <property type="match status" value="1"/>
</dbReference>
<keyword evidence="2" id="KW-0175">Coiled coil</keyword>
<dbReference type="NCBIfam" id="TIGR00299">
    <property type="entry name" value="nickel pincer cofactor biosynthesis protein LarC"/>
    <property type="match status" value="1"/>
</dbReference>
<protein>
    <submittedName>
        <fullName evidence="3">Nickel pincer cofactor biosynthesis protein LarC</fullName>
    </submittedName>
</protein>
<dbReference type="InterPro" id="IPR002822">
    <property type="entry name" value="Ni_insertion"/>
</dbReference>
<dbReference type="Proteomes" id="UP000885660">
    <property type="component" value="Unassembled WGS sequence"/>
</dbReference>
<dbReference type="PANTHER" id="PTHR36566">
    <property type="entry name" value="NICKEL INSERTION PROTEIN-RELATED"/>
    <property type="match status" value="1"/>
</dbReference>
<dbReference type="EMBL" id="DRBC01000008">
    <property type="protein sequence ID" value="HDN84140.1"/>
    <property type="molecule type" value="Genomic_DNA"/>
</dbReference>
<accession>A0A7V0MY44</accession>